<dbReference type="RefSeq" id="WP_187482623.1">
    <property type="nucleotide sequence ID" value="NZ_CP060695.1"/>
</dbReference>
<sequence length="292" mass="35063">MKKYTSIGELILDYREYNNLSQSNLATQLNVDLRTIQRWEKNLTLIKSEKEEDIVLATLMPYQLIHNLNAAVPIPTYYNFKTRKYSLFYQNNELPKLSWYKDQIDIVSKNIRTIDFEYDIKHIRNFIDTQKRDDFYVNDDLIKESIKLLPELNYLYTGSAGFYAGHCIVLPLKKSTYLKLKSREISNKDLRPVDLIDYKTEEIPIFYRYDITGDCNETIFYIMGKFFRFFRDLNKKYLMCGYTDRDDNYNLNKEIGLEVVWEDKELQKKLNLDFPPRFFEGNFNNFLLNLKK</sequence>
<dbReference type="CDD" id="cd00093">
    <property type="entry name" value="HTH_XRE"/>
    <property type="match status" value="1"/>
</dbReference>
<dbReference type="Gene3D" id="1.10.260.40">
    <property type="entry name" value="lambda repressor-like DNA-binding domains"/>
    <property type="match status" value="1"/>
</dbReference>
<dbReference type="GO" id="GO:0003677">
    <property type="term" value="F:DNA binding"/>
    <property type="evidence" value="ECO:0007669"/>
    <property type="project" value="InterPro"/>
</dbReference>
<gene>
    <name evidence="2" type="ORF">H9W90_00935</name>
</gene>
<evidence type="ECO:0000313" key="2">
    <source>
        <dbReference type="EMBL" id="QNM85721.1"/>
    </source>
</evidence>
<dbReference type="EMBL" id="CP060695">
    <property type="protein sequence ID" value="QNM85721.1"/>
    <property type="molecule type" value="Genomic_DNA"/>
</dbReference>
<accession>A0A7G9LAS2</accession>
<name>A0A7G9LAS2_9FLAO</name>
<reference evidence="2 3" key="1">
    <citation type="submission" date="2020-08" db="EMBL/GenBank/DDBJ databases">
        <title>Polaribacter sp. L12M9 isolated from gut of the Korean scallop.</title>
        <authorList>
            <person name="Jeong Y.S."/>
        </authorList>
    </citation>
    <scope>NUCLEOTIDE SEQUENCE [LARGE SCALE GENOMIC DNA]</scope>
    <source>
        <strain evidence="2 3">L12M9</strain>
    </source>
</reference>
<organism evidence="2 3">
    <name type="scientific">Polaribacter pectinis</name>
    <dbReference type="NCBI Taxonomy" id="2738844"/>
    <lineage>
        <taxon>Bacteria</taxon>
        <taxon>Pseudomonadati</taxon>
        <taxon>Bacteroidota</taxon>
        <taxon>Flavobacteriia</taxon>
        <taxon>Flavobacteriales</taxon>
        <taxon>Flavobacteriaceae</taxon>
    </lineage>
</organism>
<dbReference type="SUPFAM" id="SSF47413">
    <property type="entry name" value="lambda repressor-like DNA-binding domains"/>
    <property type="match status" value="1"/>
</dbReference>
<dbReference type="InterPro" id="IPR010982">
    <property type="entry name" value="Lambda_DNA-bd_dom_sf"/>
</dbReference>
<evidence type="ECO:0000259" key="1">
    <source>
        <dbReference type="PROSITE" id="PS50943"/>
    </source>
</evidence>
<protein>
    <submittedName>
        <fullName evidence="2">Helix-turn-helix transcriptional regulator</fullName>
    </submittedName>
</protein>
<feature type="domain" description="HTH cro/C1-type" evidence="1">
    <location>
        <begin position="11"/>
        <end position="50"/>
    </location>
</feature>
<dbReference type="PROSITE" id="PS50943">
    <property type="entry name" value="HTH_CROC1"/>
    <property type="match status" value="1"/>
</dbReference>
<keyword evidence="3" id="KW-1185">Reference proteome</keyword>
<proteinExistence type="predicted"/>
<dbReference type="AlphaFoldDB" id="A0A7G9LAS2"/>
<dbReference type="KEGG" id="ppec:H9W90_00935"/>
<evidence type="ECO:0000313" key="3">
    <source>
        <dbReference type="Proteomes" id="UP000515808"/>
    </source>
</evidence>
<dbReference type="InterPro" id="IPR001387">
    <property type="entry name" value="Cro/C1-type_HTH"/>
</dbReference>
<dbReference type="Proteomes" id="UP000515808">
    <property type="component" value="Chromosome"/>
</dbReference>